<sequence length="118" mass="12927">MPHHAPIFPPAANWPILTPPDCPTCRTCTAVTWTGHATDMHDGTPVLLWECRGCNADWCIPTQYWPVLDGPDCPYCASLNTSWATYAPEHPGDLWTCDNGHEFVLTPEGIIILPGDAA</sequence>
<dbReference type="RefSeq" id="WP_151545649.1">
    <property type="nucleotide sequence ID" value="NZ_WBMR01000210.1"/>
</dbReference>
<keyword evidence="2" id="KW-1185">Reference proteome</keyword>
<organism evidence="1 2">
    <name type="scientific">Actinomadura montaniterrae</name>
    <dbReference type="NCBI Taxonomy" id="1803903"/>
    <lineage>
        <taxon>Bacteria</taxon>
        <taxon>Bacillati</taxon>
        <taxon>Actinomycetota</taxon>
        <taxon>Actinomycetes</taxon>
        <taxon>Streptosporangiales</taxon>
        <taxon>Thermomonosporaceae</taxon>
        <taxon>Actinomadura</taxon>
    </lineage>
</organism>
<proteinExistence type="predicted"/>
<protein>
    <submittedName>
        <fullName evidence="1">Uncharacterized protein</fullName>
    </submittedName>
</protein>
<dbReference type="Proteomes" id="UP000483004">
    <property type="component" value="Unassembled WGS sequence"/>
</dbReference>
<accession>A0A6L3VNA4</accession>
<name>A0A6L3VNA4_9ACTN</name>
<comment type="caution">
    <text evidence="1">The sequence shown here is derived from an EMBL/GenBank/DDBJ whole genome shotgun (WGS) entry which is preliminary data.</text>
</comment>
<dbReference type="AlphaFoldDB" id="A0A6L3VNA4"/>
<dbReference type="EMBL" id="WBMR01000210">
    <property type="protein sequence ID" value="KAB2365208.1"/>
    <property type="molecule type" value="Genomic_DNA"/>
</dbReference>
<gene>
    <name evidence="1" type="ORF">F9B16_40925</name>
</gene>
<reference evidence="1 2" key="1">
    <citation type="submission" date="2019-09" db="EMBL/GenBank/DDBJ databases">
        <title>Actinomadura physcomitrii sp. nov., a novel actinomycete isolated from moss [Physcomitrium sphaericum (Ludw) Fuernr].</title>
        <authorList>
            <person name="Liu C."/>
            <person name="Zhuang X."/>
        </authorList>
    </citation>
    <scope>NUCLEOTIDE SEQUENCE [LARGE SCALE GENOMIC DNA]</scope>
    <source>
        <strain evidence="1 2">CYP1-1B</strain>
    </source>
</reference>
<evidence type="ECO:0000313" key="2">
    <source>
        <dbReference type="Proteomes" id="UP000483004"/>
    </source>
</evidence>
<dbReference type="OrthoDB" id="3477476at2"/>
<evidence type="ECO:0000313" key="1">
    <source>
        <dbReference type="EMBL" id="KAB2365208.1"/>
    </source>
</evidence>